<evidence type="ECO:0000256" key="1">
    <source>
        <dbReference type="SAM" id="Phobius"/>
    </source>
</evidence>
<accession>A0AAN7E8Y0</accession>
<keyword evidence="1" id="KW-1133">Transmembrane helix</keyword>
<organism evidence="2 3">
    <name type="scientific">Quercus rubra</name>
    <name type="common">Northern red oak</name>
    <name type="synonym">Quercus borealis</name>
    <dbReference type="NCBI Taxonomy" id="3512"/>
    <lineage>
        <taxon>Eukaryota</taxon>
        <taxon>Viridiplantae</taxon>
        <taxon>Streptophyta</taxon>
        <taxon>Embryophyta</taxon>
        <taxon>Tracheophyta</taxon>
        <taxon>Spermatophyta</taxon>
        <taxon>Magnoliopsida</taxon>
        <taxon>eudicotyledons</taxon>
        <taxon>Gunneridae</taxon>
        <taxon>Pentapetalae</taxon>
        <taxon>rosids</taxon>
        <taxon>fabids</taxon>
        <taxon>Fagales</taxon>
        <taxon>Fagaceae</taxon>
        <taxon>Quercus</taxon>
    </lineage>
</organism>
<gene>
    <name evidence="2" type="ORF">RGQ29_002424</name>
</gene>
<keyword evidence="1" id="KW-0812">Transmembrane</keyword>
<feature type="transmembrane region" description="Helical" evidence="1">
    <location>
        <begin position="46"/>
        <end position="67"/>
    </location>
</feature>
<name>A0AAN7E8Y0_QUERU</name>
<sequence length="68" mass="7831">MKIESLNIQQTASYSCPLVTIILDALDYANVHRTDPNHLHIRSTRAILYMYLQVLITALYLETLSVMH</sequence>
<evidence type="ECO:0000313" key="2">
    <source>
        <dbReference type="EMBL" id="KAK4566192.1"/>
    </source>
</evidence>
<reference evidence="2 3" key="1">
    <citation type="journal article" date="2023" name="G3 (Bethesda)">
        <title>A haplotype-resolved chromosome-scale genome for Quercus rubra L. provides insights into the genetics of adaptive traits for red oak species.</title>
        <authorList>
            <person name="Kapoor B."/>
            <person name="Jenkins J."/>
            <person name="Schmutz J."/>
            <person name="Zhebentyayeva T."/>
            <person name="Kuelheim C."/>
            <person name="Coggeshall M."/>
            <person name="Heim C."/>
            <person name="Lasky J.R."/>
            <person name="Leites L."/>
            <person name="Islam-Faridi N."/>
            <person name="Romero-Severson J."/>
            <person name="DeLeo V.L."/>
            <person name="Lucas S.M."/>
            <person name="Lazic D."/>
            <person name="Gailing O."/>
            <person name="Carlson J."/>
            <person name="Staton M."/>
        </authorList>
    </citation>
    <scope>NUCLEOTIDE SEQUENCE [LARGE SCALE GENOMIC DNA]</scope>
    <source>
        <strain evidence="2">Pseudo-F2</strain>
    </source>
</reference>
<comment type="caution">
    <text evidence="2">The sequence shown here is derived from an EMBL/GenBank/DDBJ whole genome shotgun (WGS) entry which is preliminary data.</text>
</comment>
<dbReference type="PROSITE" id="PS51257">
    <property type="entry name" value="PROKAR_LIPOPROTEIN"/>
    <property type="match status" value="1"/>
</dbReference>
<evidence type="ECO:0000313" key="3">
    <source>
        <dbReference type="Proteomes" id="UP001324115"/>
    </source>
</evidence>
<dbReference type="Proteomes" id="UP001324115">
    <property type="component" value="Unassembled WGS sequence"/>
</dbReference>
<dbReference type="EMBL" id="JAXUIC010000010">
    <property type="protein sequence ID" value="KAK4566192.1"/>
    <property type="molecule type" value="Genomic_DNA"/>
</dbReference>
<keyword evidence="3" id="KW-1185">Reference proteome</keyword>
<protein>
    <submittedName>
        <fullName evidence="2">Uncharacterized protein</fullName>
    </submittedName>
</protein>
<proteinExistence type="predicted"/>
<dbReference type="AlphaFoldDB" id="A0AAN7E8Y0"/>
<keyword evidence="1" id="KW-0472">Membrane</keyword>